<organism evidence="1 2">
    <name type="scientific">Allacma fusca</name>
    <dbReference type="NCBI Taxonomy" id="39272"/>
    <lineage>
        <taxon>Eukaryota</taxon>
        <taxon>Metazoa</taxon>
        <taxon>Ecdysozoa</taxon>
        <taxon>Arthropoda</taxon>
        <taxon>Hexapoda</taxon>
        <taxon>Collembola</taxon>
        <taxon>Symphypleona</taxon>
        <taxon>Sminthuridae</taxon>
        <taxon>Allacma</taxon>
    </lineage>
</organism>
<dbReference type="Proteomes" id="UP000708208">
    <property type="component" value="Unassembled WGS sequence"/>
</dbReference>
<sequence length="108" mass="11894">MVIGTGAPSIVVSHRSSCGSLTQIMEMSALRAARGQKSGSDLVKGAEKIRNCAYKSSCGASVPSMDWIRDRKVHFRYNIEKNTPSYNNYYGQLRYSFLRAVNGGRLLG</sequence>
<evidence type="ECO:0000313" key="1">
    <source>
        <dbReference type="EMBL" id="CAG7727203.1"/>
    </source>
</evidence>
<evidence type="ECO:0000313" key="2">
    <source>
        <dbReference type="Proteomes" id="UP000708208"/>
    </source>
</evidence>
<gene>
    <name evidence="1" type="ORF">AFUS01_LOCUS16056</name>
</gene>
<proteinExistence type="predicted"/>
<dbReference type="AlphaFoldDB" id="A0A8J2NUU2"/>
<accession>A0A8J2NUU2</accession>
<dbReference type="EMBL" id="CAJVCH010145223">
    <property type="protein sequence ID" value="CAG7727203.1"/>
    <property type="molecule type" value="Genomic_DNA"/>
</dbReference>
<comment type="caution">
    <text evidence="1">The sequence shown here is derived from an EMBL/GenBank/DDBJ whole genome shotgun (WGS) entry which is preliminary data.</text>
</comment>
<name>A0A8J2NUU2_9HEXA</name>
<keyword evidence="2" id="KW-1185">Reference proteome</keyword>
<reference evidence="1" key="1">
    <citation type="submission" date="2021-06" db="EMBL/GenBank/DDBJ databases">
        <authorList>
            <person name="Hodson N. C."/>
            <person name="Mongue J. A."/>
            <person name="Jaron S. K."/>
        </authorList>
    </citation>
    <scope>NUCLEOTIDE SEQUENCE</scope>
</reference>
<protein>
    <submittedName>
        <fullName evidence="1">Uncharacterized protein</fullName>
    </submittedName>
</protein>